<protein>
    <submittedName>
        <fullName evidence="9">Four-carbon acid sugar kinase family protein</fullName>
        <ecNumber evidence="9">2.7.1.-</ecNumber>
    </submittedName>
</protein>
<keyword evidence="4 9" id="KW-0418">Kinase</keyword>
<reference evidence="10" key="1">
    <citation type="journal article" date="2019" name="Int. J. Syst. Evol. Microbiol.">
        <title>The Global Catalogue of Microorganisms (GCM) 10K type strain sequencing project: providing services to taxonomists for standard genome sequencing and annotation.</title>
        <authorList>
            <consortium name="The Broad Institute Genomics Platform"/>
            <consortium name="The Broad Institute Genome Sequencing Center for Infectious Disease"/>
            <person name="Wu L."/>
            <person name="Ma J."/>
        </authorList>
    </citation>
    <scope>NUCLEOTIDE SEQUENCE [LARGE SCALE GENOMIC DNA]</scope>
    <source>
        <strain evidence="10">KCTC 42217</strain>
    </source>
</reference>
<keyword evidence="5" id="KW-0067">ATP-binding</keyword>
<organism evidence="9 10">
    <name type="scientific">Paradesertivirga mongoliensis</name>
    <dbReference type="NCBI Taxonomy" id="2100740"/>
    <lineage>
        <taxon>Bacteria</taxon>
        <taxon>Pseudomonadati</taxon>
        <taxon>Bacteroidota</taxon>
        <taxon>Sphingobacteriia</taxon>
        <taxon>Sphingobacteriales</taxon>
        <taxon>Sphingobacteriaceae</taxon>
        <taxon>Paradesertivirga</taxon>
    </lineage>
</organism>
<dbReference type="GO" id="GO:0016301">
    <property type="term" value="F:kinase activity"/>
    <property type="evidence" value="ECO:0007669"/>
    <property type="project" value="UniProtKB-KW"/>
</dbReference>
<name>A0ABW4ZQH0_9SPHI</name>
<proteinExistence type="inferred from homology"/>
<dbReference type="Pfam" id="PF17042">
    <property type="entry name" value="NBD_C"/>
    <property type="match status" value="1"/>
</dbReference>
<feature type="domain" description="Four-carbon acid sugar kinase N-terminal" evidence="7">
    <location>
        <begin position="2"/>
        <end position="154"/>
    </location>
</feature>
<keyword evidence="2 9" id="KW-0808">Transferase</keyword>
<dbReference type="InterPro" id="IPR042213">
    <property type="entry name" value="NBD_C_sf"/>
</dbReference>
<accession>A0ABW4ZQH0</accession>
<dbReference type="SUPFAM" id="SSF142764">
    <property type="entry name" value="YgbK-like"/>
    <property type="match status" value="1"/>
</dbReference>
<keyword evidence="10" id="KW-1185">Reference proteome</keyword>
<dbReference type="Gene3D" id="3.40.50.10840">
    <property type="entry name" value="Putative sugar-binding, N-terminal domain"/>
    <property type="match status" value="1"/>
</dbReference>
<dbReference type="RefSeq" id="WP_255905045.1">
    <property type="nucleotide sequence ID" value="NZ_JAFMZO010000004.1"/>
</dbReference>
<evidence type="ECO:0000313" key="9">
    <source>
        <dbReference type="EMBL" id="MFD2163839.1"/>
    </source>
</evidence>
<evidence type="ECO:0000256" key="5">
    <source>
        <dbReference type="ARBA" id="ARBA00022840"/>
    </source>
</evidence>
<comment type="similarity">
    <text evidence="1">Belongs to the four-carbon acid sugar kinase family.</text>
</comment>
<evidence type="ECO:0000259" key="7">
    <source>
        <dbReference type="Pfam" id="PF07005"/>
    </source>
</evidence>
<evidence type="ECO:0000256" key="3">
    <source>
        <dbReference type="ARBA" id="ARBA00022741"/>
    </source>
</evidence>
<evidence type="ECO:0000313" key="10">
    <source>
        <dbReference type="Proteomes" id="UP001597387"/>
    </source>
</evidence>
<evidence type="ECO:0000256" key="2">
    <source>
        <dbReference type="ARBA" id="ARBA00022679"/>
    </source>
</evidence>
<dbReference type="InterPro" id="IPR037051">
    <property type="entry name" value="4-carb_acid_sugar_kinase_N_sf"/>
</dbReference>
<comment type="caution">
    <text evidence="9">The sequence shown here is derived from an EMBL/GenBank/DDBJ whole genome shotgun (WGS) entry which is preliminary data.</text>
</comment>
<evidence type="ECO:0000259" key="8">
    <source>
        <dbReference type="Pfam" id="PF17042"/>
    </source>
</evidence>
<dbReference type="InterPro" id="IPR010737">
    <property type="entry name" value="4-carb_acid_sugar_kinase_N"/>
</dbReference>
<dbReference type="Proteomes" id="UP001597387">
    <property type="component" value="Unassembled WGS sequence"/>
</dbReference>
<dbReference type="EMBL" id="JBHUHZ010000003">
    <property type="protein sequence ID" value="MFD2163839.1"/>
    <property type="molecule type" value="Genomic_DNA"/>
</dbReference>
<keyword evidence="6" id="KW-0119">Carbohydrate metabolism</keyword>
<keyword evidence="3" id="KW-0547">Nucleotide-binding</keyword>
<dbReference type="Gene3D" id="3.40.980.20">
    <property type="entry name" value="Four-carbon acid sugar kinase, nucleotide binding domain"/>
    <property type="match status" value="1"/>
</dbReference>
<dbReference type="EC" id="2.7.1.-" evidence="9"/>
<gene>
    <name evidence="9" type="ORF">ACFSJU_15635</name>
</gene>
<evidence type="ECO:0000256" key="4">
    <source>
        <dbReference type="ARBA" id="ARBA00022777"/>
    </source>
</evidence>
<feature type="domain" description="Four-carbon acid sugar kinase nucleotide binding" evidence="8">
    <location>
        <begin position="238"/>
        <end position="374"/>
    </location>
</feature>
<dbReference type="Pfam" id="PF07005">
    <property type="entry name" value="SBD_N"/>
    <property type="match status" value="1"/>
</dbReference>
<evidence type="ECO:0000256" key="1">
    <source>
        <dbReference type="ARBA" id="ARBA00005715"/>
    </source>
</evidence>
<sequence>MIAVIADDLTGAAEIGGIGLSRGLSVEVALEVNPLSTADLLIISTDTRSKTESEAVAEIEAVSKKIAALKPRLIFKKVDSALRGHIIPEIEAQLKIFGNRKALVVAANPALGRTIVNGQYLIHGKPLDQTAFKDDPEFPAKSSQVVELLPAKNLPIIVKKHGDQLADNQIAVGEVSHTTDLKKWTGCVGENMLLAGGSGFFSAILDSLEPLPTSEPVAAQPFKGNKLYVCGTAFVSSQLRVAAISNQKGLVNYLPENLFLSDELTLSVVESFVLEVSQKLSQQGAAVIAINPLTRNGKNINAISLREKTALLVQDVFQKAQIDEMVIEGGSTATAIFNALNIKTLFPTNEYAPGVIRCRAGEIENLYITLKPGSYSWPKEVWIF</sequence>
<dbReference type="InterPro" id="IPR031475">
    <property type="entry name" value="NBD_C"/>
</dbReference>
<evidence type="ECO:0000256" key="6">
    <source>
        <dbReference type="ARBA" id="ARBA00023277"/>
    </source>
</evidence>